<dbReference type="EMBL" id="LWDF02000037">
    <property type="protein sequence ID" value="KAE8259409.1"/>
    <property type="molecule type" value="Genomic_DNA"/>
</dbReference>
<feature type="region of interest" description="Disordered" evidence="1">
    <location>
        <begin position="386"/>
        <end position="492"/>
    </location>
</feature>
<feature type="compositionally biased region" description="Low complexity" evidence="1">
    <location>
        <begin position="178"/>
        <end position="188"/>
    </location>
</feature>
<feature type="compositionally biased region" description="Gly residues" evidence="1">
    <location>
        <begin position="469"/>
        <end position="490"/>
    </location>
</feature>
<sequence length="626" mass="62246">MPPRAASNRRNAAAAAAAASTTAAHNNSAKSAAAASPNTNNGRPGSSSRSGSAAIPNLKDTVKATLPDGLNMHPTFAFSMAGSIPFSLPSILAPPRQLPLHSSRAPSSLPAPSFAKRPAHITTTSSSSISTIPRNLPFRRTRKQPFPFLMPSQAALKALNAAAVKIIPTLPAESLQLTPSTEPATAAAQPPPAKRPRKTTAVRSPISAGSSTSSSPASPNAIKAISVPSSSTAPAIITSITTQNNVAPPASSASSPVSSTSGSGAGSPIIKITIVPAAREIRTSDSPWGRAGPPSDSIALRRNCFALANDRYPGAPGTALDKARKELQRAEQAAKRDATKKLNARAELEHLGVKGLGKKRKSASPYATPNQFSSSAAATAAAAAAAASSALTRSKGKGRASSSGSVPAESNPHPGSRSRRPASRAASPALNSAAANGGASGSGSSGSSSSRITRSSSEDRISLPSGSNGIAGGAGGTANGQGASGAGGVSGSVPISAAQVFLGSAASGHAPLRSSPLASHVITTAIDHDEDDDPTEASLPAAALKNINGSNSSNGRRAATGTTSPGTQSRSRSREPSPLRSVVSGGPTSNSLKRKASALSKEVLPDGSDSDSTSAATATSRDAIAA</sequence>
<feature type="compositionally biased region" description="Low complexity" evidence="1">
    <location>
        <begin position="610"/>
        <end position="626"/>
    </location>
</feature>
<feature type="region of interest" description="Disordered" evidence="1">
    <location>
        <begin position="1"/>
        <end position="55"/>
    </location>
</feature>
<reference evidence="2" key="2">
    <citation type="journal article" date="2019" name="IMA Fungus">
        <title>Genome sequencing and comparison of five Tilletia species to identify candidate genes for the detection of regulated species infecting wheat.</title>
        <authorList>
            <person name="Nguyen H.D.T."/>
            <person name="Sultana T."/>
            <person name="Kesanakurti P."/>
            <person name="Hambleton S."/>
        </authorList>
    </citation>
    <scope>NUCLEOTIDE SEQUENCE</scope>
    <source>
        <strain evidence="2">DAOMC 236416</strain>
    </source>
</reference>
<dbReference type="Proteomes" id="UP000077521">
    <property type="component" value="Unassembled WGS sequence"/>
</dbReference>
<evidence type="ECO:0000313" key="2">
    <source>
        <dbReference type="EMBL" id="KAE8259409.1"/>
    </source>
</evidence>
<feature type="compositionally biased region" description="Low complexity" evidence="1">
    <location>
        <begin position="98"/>
        <end position="132"/>
    </location>
</feature>
<feature type="region of interest" description="Disordered" evidence="1">
    <location>
        <begin position="523"/>
        <end position="626"/>
    </location>
</feature>
<feature type="compositionally biased region" description="Low complexity" evidence="1">
    <location>
        <begin position="1"/>
        <end position="52"/>
    </location>
</feature>
<feature type="region of interest" description="Disordered" evidence="1">
    <location>
        <begin position="178"/>
        <end position="220"/>
    </location>
</feature>
<protein>
    <submittedName>
        <fullName evidence="2">Uncharacterized protein</fullName>
    </submittedName>
</protein>
<accession>A0A177TVL4</accession>
<comment type="caution">
    <text evidence="2">The sequence shown here is derived from an EMBL/GenBank/DDBJ whole genome shotgun (WGS) entry which is preliminary data.</text>
</comment>
<reference evidence="2" key="1">
    <citation type="submission" date="2016-04" db="EMBL/GenBank/DDBJ databases">
        <authorList>
            <person name="Nguyen H.D."/>
            <person name="Samba Siva P."/>
            <person name="Cullis J."/>
            <person name="Levesque C.A."/>
            <person name="Hambleton S."/>
        </authorList>
    </citation>
    <scope>NUCLEOTIDE SEQUENCE</scope>
    <source>
        <strain evidence="2">DAOMC 236416</strain>
    </source>
</reference>
<feature type="region of interest" description="Disordered" evidence="1">
    <location>
        <begin position="98"/>
        <end position="137"/>
    </location>
</feature>
<feature type="compositionally biased region" description="Low complexity" evidence="1">
    <location>
        <begin position="423"/>
        <end position="437"/>
    </location>
</feature>
<name>A0A177TVL4_9BASI</name>
<dbReference type="AlphaFoldDB" id="A0A177TVL4"/>
<gene>
    <name evidence="2" type="ORF">A4X13_0g1032</name>
</gene>
<evidence type="ECO:0000256" key="1">
    <source>
        <dbReference type="SAM" id="MobiDB-lite"/>
    </source>
</evidence>
<feature type="compositionally biased region" description="Low complexity" evidence="1">
    <location>
        <begin position="548"/>
        <end position="559"/>
    </location>
</feature>
<keyword evidence="3" id="KW-1185">Reference proteome</keyword>
<evidence type="ECO:0000313" key="3">
    <source>
        <dbReference type="Proteomes" id="UP000077521"/>
    </source>
</evidence>
<organism evidence="2 3">
    <name type="scientific">Tilletia indica</name>
    <dbReference type="NCBI Taxonomy" id="43049"/>
    <lineage>
        <taxon>Eukaryota</taxon>
        <taxon>Fungi</taxon>
        <taxon>Dikarya</taxon>
        <taxon>Basidiomycota</taxon>
        <taxon>Ustilaginomycotina</taxon>
        <taxon>Exobasidiomycetes</taxon>
        <taxon>Tilletiales</taxon>
        <taxon>Tilletiaceae</taxon>
        <taxon>Tilletia</taxon>
    </lineage>
</organism>
<feature type="region of interest" description="Disordered" evidence="1">
    <location>
        <begin position="245"/>
        <end position="266"/>
    </location>
</feature>
<proteinExistence type="predicted"/>
<feature type="compositionally biased region" description="Low complexity" evidence="1">
    <location>
        <begin position="445"/>
        <end position="455"/>
    </location>
</feature>
<feature type="compositionally biased region" description="Low complexity" evidence="1">
    <location>
        <begin position="201"/>
        <end position="220"/>
    </location>
</feature>